<dbReference type="EMBL" id="CM056818">
    <property type="protein sequence ID" value="KAJ8622905.1"/>
    <property type="molecule type" value="Genomic_DNA"/>
</dbReference>
<gene>
    <name evidence="1" type="ORF">MRB53_031434</name>
</gene>
<reference evidence="1 2" key="1">
    <citation type="journal article" date="2022" name="Hortic Res">
        <title>A haplotype resolved chromosomal level avocado genome allows analysis of novel avocado genes.</title>
        <authorList>
            <person name="Nath O."/>
            <person name="Fletcher S.J."/>
            <person name="Hayward A."/>
            <person name="Shaw L.M."/>
            <person name="Masouleh A.K."/>
            <person name="Furtado A."/>
            <person name="Henry R.J."/>
            <person name="Mitter N."/>
        </authorList>
    </citation>
    <scope>NUCLEOTIDE SEQUENCE [LARGE SCALE GENOMIC DNA]</scope>
    <source>
        <strain evidence="2">cv. Hass</strain>
    </source>
</reference>
<organism evidence="1 2">
    <name type="scientific">Persea americana</name>
    <name type="common">Avocado</name>
    <dbReference type="NCBI Taxonomy" id="3435"/>
    <lineage>
        <taxon>Eukaryota</taxon>
        <taxon>Viridiplantae</taxon>
        <taxon>Streptophyta</taxon>
        <taxon>Embryophyta</taxon>
        <taxon>Tracheophyta</taxon>
        <taxon>Spermatophyta</taxon>
        <taxon>Magnoliopsida</taxon>
        <taxon>Magnoliidae</taxon>
        <taxon>Laurales</taxon>
        <taxon>Lauraceae</taxon>
        <taxon>Persea</taxon>
    </lineage>
</organism>
<accession>A0ACC2KP34</accession>
<keyword evidence="2" id="KW-1185">Reference proteome</keyword>
<dbReference type="Proteomes" id="UP001234297">
    <property type="component" value="Chromosome 10"/>
</dbReference>
<comment type="caution">
    <text evidence="1">The sequence shown here is derived from an EMBL/GenBank/DDBJ whole genome shotgun (WGS) entry which is preliminary data.</text>
</comment>
<name>A0ACC2KP34_PERAE</name>
<protein>
    <submittedName>
        <fullName evidence="1">Uncharacterized protein</fullName>
    </submittedName>
</protein>
<sequence length="1405" mass="156193">MSTTPQSPPPKTLTLTSSTLFLNACNSFSDLSPQNPNPPSFNLLSRHSPLPPIPPNFPQSNLIPKTLFVIDAFRSSGDFSVSYFLSHFHADHYAGLGPNWSRGMIYCSAITARLLVESLKVSPLFVSPLPLNQTVQIDGCEVTLVDANHCPGAVQFLFKVRGERYVHSGDFRFCESMKTDPAIVDFVGADGVFLDTTYCNPKFVFPSQDESMRYIVETVERIRDEEGLGNSVLFLVATYVVGKERILVEIARRCNCLVYVDGRKMEILSALGLGDCGVFTEDASASNVHVIGWNLLGETWPYFRPNFVKMKEIMVERGYSKAVGFVPTGWMYETKRDGFSVRTKDSCEIHLVPYSEHSSYDELREYVRFLRPKRVIPTVGLDVGKLDSKHAVAMQKHFSGLVDEMAIKHEFLMGFHRMTLENDEKDGVGADVGSNEEVEKENEADRPSMEIVGNTLGSFGVNDQNIDGIVQELRDCLPKWVTHGQMMDLLTNSGGDIVEAVSDFYERETELREQASDCAVSVSGAQTGSINGAASLSDIQFSDGAPHVKDILSHDMKSPTTSPSVKKAVSPRKRSTGHVSKQKKKAKTCSTLQSSGCKQSTITKFFSKLEPVAGQCSSDGDLSGGAVESYKEELDTFLQIINNSILRKDAAFILEKAKGDITRALDMYYHNSDCVSHKDPNLKIFSTSVQNHCDVSSHSMDNESNSSETASTPNLSTRGLSKGGAASTSVSLPLEKYSAVDHACWKAGQPAPYLHLARTFDLVEQEKGKIKGTRMLCNMFRSLLALSPEDVLPAVYLCTNKIAADHENMELNIGGSLVSSALEEACGTNRSKIREMYNNLGDLGDVAQACRQTQSLLAPPCPLSIQQVFSVLRKISMETGSGSSVRRKSLVVNIMRSCREMEMKFLVRTLVRNLRIGAMIRTVLPALAQAVILNSSPHLLCEGESERLKVQLQDISGAVVEAYNILPSLDLLVPSLLSKGTEFSTATLSMTPGIPIRPMLARISNGLHQAMKTFQGRAFTCEYKYDGQRAQIHKLMDGSVKVFSRNGEETTIRFPDLVNIINESCKPYATTFILDTEVVAVDRKNGNKLMSFQYLSSRERGSKDSSITVASIKVEICIFVFDIMFVNGEQLLSTPLRERRKYLKDLFYEEKFGYFEFAKEITVEADEVRLGSEAPLAKINSFFEDAFNSSCEGIMVKSLDVDADYVASKRTDTWLKVKRDYLEGLNDSLDLVPIGGWHGNGRKAGWYSPFLLACFNPDTEEFQSVCRVMSGFSDIFYAEMKEFFSGEKILSKKPPYYQTAEVPDLWFSPELVWEIKGADFTISPVHEAAIGLVHPSKGISIRFPRFIRSVPDRKPEDCSTATDIADMFQSQSRKMDNPRCLQTSVLLHRPLQRSKPYHCPQQEKI</sequence>
<evidence type="ECO:0000313" key="2">
    <source>
        <dbReference type="Proteomes" id="UP001234297"/>
    </source>
</evidence>
<evidence type="ECO:0000313" key="1">
    <source>
        <dbReference type="EMBL" id="KAJ8622905.1"/>
    </source>
</evidence>
<proteinExistence type="predicted"/>